<dbReference type="Pfam" id="PF05069">
    <property type="entry name" value="Phage_tail_S"/>
    <property type="match status" value="1"/>
</dbReference>
<dbReference type="EMBL" id="QLTA01000001">
    <property type="protein sequence ID" value="RAR86553.1"/>
    <property type="molecule type" value="Genomic_DNA"/>
</dbReference>
<dbReference type="Proteomes" id="UP000248856">
    <property type="component" value="Unassembled WGS sequence"/>
</dbReference>
<protein>
    <submittedName>
        <fullName evidence="2">Virion morphogenesis family protein</fullName>
    </submittedName>
</protein>
<accession>A0A328ZNE6</accession>
<dbReference type="OrthoDB" id="2081253at2"/>
<evidence type="ECO:0000313" key="3">
    <source>
        <dbReference type="Proteomes" id="UP000248856"/>
    </source>
</evidence>
<evidence type="ECO:0000256" key="1">
    <source>
        <dbReference type="SAM" id="MobiDB-lite"/>
    </source>
</evidence>
<proteinExistence type="predicted"/>
<keyword evidence="3" id="KW-1185">Reference proteome</keyword>
<gene>
    <name evidence="2" type="ORF">AX018_1001140</name>
</gene>
<dbReference type="RefSeq" id="WP_111875338.1">
    <property type="nucleotide sequence ID" value="NZ_CBCSGC010000159.1"/>
</dbReference>
<feature type="region of interest" description="Disordered" evidence="1">
    <location>
        <begin position="1"/>
        <end position="26"/>
    </location>
</feature>
<dbReference type="AlphaFoldDB" id="A0A328ZNE6"/>
<sequence>MEPATARTSIRRDALKKPRPWAPLEPRDARRKKYHWDKVLTLRSGIHDQQLGDDAVAVGTNANHGAIHPFGGEIEQPARAATVRYRSVAGQVLFAGRKHKRATERAVTIPAHVVRIPARQYLGISAADDAEVREVIREWATERGLGRSV</sequence>
<reference evidence="2 3" key="1">
    <citation type="submission" date="2018-06" db="EMBL/GenBank/DDBJ databases">
        <title>Genomic Encyclopedia of Archaeal and Bacterial Type Strains, Phase II (KMG-II): from individual species to whole genera.</title>
        <authorList>
            <person name="Goeker M."/>
        </authorList>
    </citation>
    <scope>NUCLEOTIDE SEQUENCE [LARGE SCALE GENOMIC DNA]</scope>
    <source>
        <strain evidence="2 3">CFPB 3232</strain>
    </source>
</reference>
<dbReference type="InterPro" id="IPR006522">
    <property type="entry name" value="Phage_virion_morphogenesis"/>
</dbReference>
<name>A0A328ZNE6_9BURK</name>
<evidence type="ECO:0000313" key="2">
    <source>
        <dbReference type="EMBL" id="RAR86553.1"/>
    </source>
</evidence>
<comment type="caution">
    <text evidence="2">The sequence shown here is derived from an EMBL/GenBank/DDBJ whole genome shotgun (WGS) entry which is preliminary data.</text>
</comment>
<organism evidence="2 3">
    <name type="scientific">Paracidovorax anthurii</name>
    <dbReference type="NCBI Taxonomy" id="78229"/>
    <lineage>
        <taxon>Bacteria</taxon>
        <taxon>Pseudomonadati</taxon>
        <taxon>Pseudomonadota</taxon>
        <taxon>Betaproteobacteria</taxon>
        <taxon>Burkholderiales</taxon>
        <taxon>Comamonadaceae</taxon>
        <taxon>Paracidovorax</taxon>
    </lineage>
</organism>